<dbReference type="SUPFAM" id="SSF54427">
    <property type="entry name" value="NTF2-like"/>
    <property type="match status" value="1"/>
</dbReference>
<feature type="active site" description="Proton donor" evidence="1">
    <location>
        <position position="14"/>
    </location>
</feature>
<proteinExistence type="predicted"/>
<dbReference type="EMBL" id="CCDP010000002">
    <property type="protein sequence ID" value="CDQ40564.1"/>
    <property type="molecule type" value="Genomic_DNA"/>
</dbReference>
<dbReference type="STRING" id="1462526.BN990_02889"/>
<keyword evidence="5" id="KW-1185">Reference proteome</keyword>
<feature type="domain" description="SnoaL-like" evidence="3">
    <location>
        <begin position="12"/>
        <end position="112"/>
    </location>
</feature>
<gene>
    <name evidence="4" type="primary">ksi</name>
    <name evidence="4" type="ORF">BN990_02889</name>
</gene>
<name>A0A024QDJ5_9BACI</name>
<dbReference type="GO" id="GO:0016853">
    <property type="term" value="F:isomerase activity"/>
    <property type="evidence" value="ECO:0007669"/>
    <property type="project" value="UniProtKB-KW"/>
</dbReference>
<organism evidence="4 5">
    <name type="scientific">Virgibacillus massiliensis</name>
    <dbReference type="NCBI Taxonomy" id="1462526"/>
    <lineage>
        <taxon>Bacteria</taxon>
        <taxon>Bacillati</taxon>
        <taxon>Bacillota</taxon>
        <taxon>Bacilli</taxon>
        <taxon>Bacillales</taxon>
        <taxon>Bacillaceae</taxon>
        <taxon>Virgibacillus</taxon>
    </lineage>
</organism>
<keyword evidence="4" id="KW-0413">Isomerase</keyword>
<dbReference type="InterPro" id="IPR037401">
    <property type="entry name" value="SnoaL-like"/>
</dbReference>
<reference evidence="5" key="2">
    <citation type="submission" date="2014-05" db="EMBL/GenBank/DDBJ databases">
        <title>Draft genome sequence of Virgibacillus massiliensis Vm-5.</title>
        <authorList>
            <person name="Khelaifia S."/>
            <person name="Croce O."/>
            <person name="Lagier J.C."/>
            <person name="Raoult D."/>
        </authorList>
    </citation>
    <scope>NUCLEOTIDE SEQUENCE [LARGE SCALE GENOMIC DNA]</scope>
    <source>
        <strain evidence="5">Vm-5</strain>
    </source>
</reference>
<protein>
    <submittedName>
        <fullName evidence="4">Steroid Delta-isomerase</fullName>
    </submittedName>
</protein>
<evidence type="ECO:0000313" key="5">
    <source>
        <dbReference type="Proteomes" id="UP000028875"/>
    </source>
</evidence>
<dbReference type="InterPro" id="IPR032710">
    <property type="entry name" value="NTF2-like_dom_sf"/>
</dbReference>
<evidence type="ECO:0000256" key="1">
    <source>
        <dbReference type="PIRSR" id="PIRSR639256-1"/>
    </source>
</evidence>
<dbReference type="Pfam" id="PF12680">
    <property type="entry name" value="SnoaL_2"/>
    <property type="match status" value="1"/>
</dbReference>
<dbReference type="eggNOG" id="COG3631">
    <property type="taxonomic scope" value="Bacteria"/>
</dbReference>
<evidence type="ECO:0000256" key="2">
    <source>
        <dbReference type="PIRSR" id="PIRSR639256-2"/>
    </source>
</evidence>
<dbReference type="InterPro" id="IPR039256">
    <property type="entry name" value="Ketosteroid_isomerase"/>
</dbReference>
<feature type="active site" description="Proton acceptor" evidence="1">
    <location>
        <position position="38"/>
    </location>
</feature>
<evidence type="ECO:0000259" key="3">
    <source>
        <dbReference type="Pfam" id="PF12680"/>
    </source>
</evidence>
<comment type="caution">
    <text evidence="4">The sequence shown here is derived from an EMBL/GenBank/DDBJ whole genome shotgun (WGS) entry which is preliminary data.</text>
</comment>
<accession>A0A024QDJ5</accession>
<evidence type="ECO:0000313" key="4">
    <source>
        <dbReference type="EMBL" id="CDQ40564.1"/>
    </source>
</evidence>
<sequence>MLTEAEMKANMQRYLDGFNKNDPEKVISLFAADAQVEDPVGSEKLIGKGSLADFFRQSVASVKQLKLEAPIRGSHGNSAAMAFSIHVEKEGIKTIIHCIDVMTFNDAGKIIDMKAYWGPEDAQQL</sequence>
<dbReference type="OrthoDB" id="4942966at2"/>
<reference evidence="4 5" key="1">
    <citation type="submission" date="2014-03" db="EMBL/GenBank/DDBJ databases">
        <authorList>
            <person name="Urmite Genomes U."/>
        </authorList>
    </citation>
    <scope>NUCLEOTIDE SEQUENCE [LARGE SCALE GENOMIC DNA]</scope>
    <source>
        <strain evidence="4 5">Vm-5</strain>
    </source>
</reference>
<dbReference type="CDD" id="cd00781">
    <property type="entry name" value="ketosteroid_isomerase"/>
    <property type="match status" value="1"/>
</dbReference>
<dbReference type="Gene3D" id="3.10.450.50">
    <property type="match status" value="1"/>
</dbReference>
<dbReference type="RefSeq" id="WP_038245590.1">
    <property type="nucleotide sequence ID" value="NZ_BNER01000011.1"/>
</dbReference>
<dbReference type="Proteomes" id="UP000028875">
    <property type="component" value="Unassembled WGS sequence"/>
</dbReference>
<feature type="binding site" evidence="2">
    <location>
        <position position="100"/>
    </location>
    <ligand>
        <name>substrate</name>
    </ligand>
</feature>
<dbReference type="AlphaFoldDB" id="A0A024QDJ5"/>